<feature type="region of interest" description="Disordered" evidence="1">
    <location>
        <begin position="1"/>
        <end position="33"/>
    </location>
</feature>
<dbReference type="AlphaFoldDB" id="A0A0A8XNI0"/>
<feature type="compositionally biased region" description="Polar residues" evidence="1">
    <location>
        <begin position="19"/>
        <end position="31"/>
    </location>
</feature>
<dbReference type="EMBL" id="GBRH01282916">
    <property type="protein sequence ID" value="JAD14979.1"/>
    <property type="molecule type" value="Transcribed_RNA"/>
</dbReference>
<name>A0A0A8XNI0_ARUDO</name>
<feature type="compositionally biased region" description="Basic and acidic residues" evidence="1">
    <location>
        <begin position="1"/>
        <end position="17"/>
    </location>
</feature>
<organism evidence="2">
    <name type="scientific">Arundo donax</name>
    <name type="common">Giant reed</name>
    <name type="synonym">Donax arundinaceus</name>
    <dbReference type="NCBI Taxonomy" id="35708"/>
    <lineage>
        <taxon>Eukaryota</taxon>
        <taxon>Viridiplantae</taxon>
        <taxon>Streptophyta</taxon>
        <taxon>Embryophyta</taxon>
        <taxon>Tracheophyta</taxon>
        <taxon>Spermatophyta</taxon>
        <taxon>Magnoliopsida</taxon>
        <taxon>Liliopsida</taxon>
        <taxon>Poales</taxon>
        <taxon>Poaceae</taxon>
        <taxon>PACMAD clade</taxon>
        <taxon>Arundinoideae</taxon>
        <taxon>Arundineae</taxon>
        <taxon>Arundo</taxon>
    </lineage>
</organism>
<protein>
    <submittedName>
        <fullName evidence="2">Uncharacterized protein</fullName>
    </submittedName>
</protein>
<sequence>MREGRRATMTGSRREKAAGSTQSHQSLQAASGSPGPLACLGDDAYGAMSGLLYALAQFQSSVLVNFCSDVQGI</sequence>
<evidence type="ECO:0000256" key="1">
    <source>
        <dbReference type="SAM" id="MobiDB-lite"/>
    </source>
</evidence>
<evidence type="ECO:0000313" key="2">
    <source>
        <dbReference type="EMBL" id="JAD14979.1"/>
    </source>
</evidence>
<accession>A0A0A8XNI0</accession>
<reference evidence="2" key="2">
    <citation type="journal article" date="2015" name="Data Brief">
        <title>Shoot transcriptome of the giant reed, Arundo donax.</title>
        <authorList>
            <person name="Barrero R.A."/>
            <person name="Guerrero F.D."/>
            <person name="Moolhuijzen P."/>
            <person name="Goolsby J.A."/>
            <person name="Tidwell J."/>
            <person name="Bellgard S.E."/>
            <person name="Bellgard M.I."/>
        </authorList>
    </citation>
    <scope>NUCLEOTIDE SEQUENCE</scope>
    <source>
        <tissue evidence="2">Shoot tissue taken approximately 20 cm above the soil surface</tissue>
    </source>
</reference>
<reference evidence="2" key="1">
    <citation type="submission" date="2014-09" db="EMBL/GenBank/DDBJ databases">
        <authorList>
            <person name="Magalhaes I.L.F."/>
            <person name="Oliveira U."/>
            <person name="Santos F.R."/>
            <person name="Vidigal T.H.D.A."/>
            <person name="Brescovit A.D."/>
            <person name="Santos A.J."/>
        </authorList>
    </citation>
    <scope>NUCLEOTIDE SEQUENCE</scope>
    <source>
        <tissue evidence="2">Shoot tissue taken approximately 20 cm above the soil surface</tissue>
    </source>
</reference>
<proteinExistence type="predicted"/>